<dbReference type="Proteomes" id="UP000282060">
    <property type="component" value="Unassembled WGS sequence"/>
</dbReference>
<evidence type="ECO:0000313" key="3">
    <source>
        <dbReference type="Proteomes" id="UP000282060"/>
    </source>
</evidence>
<protein>
    <submittedName>
        <fullName evidence="2">Uncharacterized protein</fullName>
    </submittedName>
</protein>
<feature type="transmembrane region" description="Helical" evidence="1">
    <location>
        <begin position="29"/>
        <end position="45"/>
    </location>
</feature>
<keyword evidence="1" id="KW-0812">Transmembrane</keyword>
<accession>A0A3S0ITN4</accession>
<reference evidence="2 3" key="1">
    <citation type="submission" date="2018-12" db="EMBL/GenBank/DDBJ databases">
        <authorList>
            <person name="Yu L."/>
        </authorList>
    </citation>
    <scope>NUCLEOTIDE SEQUENCE [LARGE SCALE GENOMIC DNA]</scope>
    <source>
        <strain evidence="2 3">HAW-EB5</strain>
    </source>
</reference>
<dbReference type="RefSeq" id="WP_126506361.1">
    <property type="nucleotide sequence ID" value="NZ_RXNV01000006.1"/>
</dbReference>
<comment type="caution">
    <text evidence="2">The sequence shown here is derived from an EMBL/GenBank/DDBJ whole genome shotgun (WGS) entry which is preliminary data.</text>
</comment>
<keyword evidence="3" id="KW-1185">Reference proteome</keyword>
<name>A0A3S0ITN4_9GAMM</name>
<feature type="transmembrane region" description="Helical" evidence="1">
    <location>
        <begin position="86"/>
        <end position="105"/>
    </location>
</feature>
<keyword evidence="1" id="KW-0472">Membrane</keyword>
<keyword evidence="1" id="KW-1133">Transmembrane helix</keyword>
<evidence type="ECO:0000256" key="1">
    <source>
        <dbReference type="SAM" id="Phobius"/>
    </source>
</evidence>
<proteinExistence type="predicted"/>
<gene>
    <name evidence="2" type="ORF">EKG39_13915</name>
</gene>
<dbReference type="OrthoDB" id="8704084at2"/>
<dbReference type="AlphaFoldDB" id="A0A3S0ITN4"/>
<evidence type="ECO:0000313" key="2">
    <source>
        <dbReference type="EMBL" id="RTR31161.1"/>
    </source>
</evidence>
<sequence length="119" mass="12875">MNKAIKAALISAFVCPGGGHFYLKQYTTGTLISVAMLGGLLYLLNQAVERAHQISDKILSGELPLDLNVIYPLITQAPAPSQASMINIATCVFFIAWFIGVVDSYRVGRGMDKKAVRNS</sequence>
<dbReference type="EMBL" id="RXNV01000006">
    <property type="protein sequence ID" value="RTR31161.1"/>
    <property type="molecule type" value="Genomic_DNA"/>
</dbReference>
<organism evidence="2 3">
    <name type="scientific">Shewanella atlantica</name>
    <dbReference type="NCBI Taxonomy" id="271099"/>
    <lineage>
        <taxon>Bacteria</taxon>
        <taxon>Pseudomonadati</taxon>
        <taxon>Pseudomonadota</taxon>
        <taxon>Gammaproteobacteria</taxon>
        <taxon>Alteromonadales</taxon>
        <taxon>Shewanellaceae</taxon>
        <taxon>Shewanella</taxon>
    </lineage>
</organism>